<gene>
    <name evidence="2" type="ORF">UFOPK3139_03396</name>
</gene>
<organism evidence="2">
    <name type="scientific">freshwater metagenome</name>
    <dbReference type="NCBI Taxonomy" id="449393"/>
    <lineage>
        <taxon>unclassified sequences</taxon>
        <taxon>metagenomes</taxon>
        <taxon>ecological metagenomes</taxon>
    </lineage>
</organism>
<proteinExistence type="predicted"/>
<reference evidence="2" key="1">
    <citation type="submission" date="2020-05" db="EMBL/GenBank/DDBJ databases">
        <authorList>
            <person name="Chiriac C."/>
            <person name="Salcher M."/>
            <person name="Ghai R."/>
            <person name="Kavagutti S V."/>
        </authorList>
    </citation>
    <scope>NUCLEOTIDE SEQUENCE</scope>
</reference>
<name>A0A6J7AW72_9ZZZZ</name>
<evidence type="ECO:0000313" key="2">
    <source>
        <dbReference type="EMBL" id="CAB4836950.1"/>
    </source>
</evidence>
<dbReference type="EMBL" id="CAFABA010000271">
    <property type="protein sequence ID" value="CAB4836950.1"/>
    <property type="molecule type" value="Genomic_DNA"/>
</dbReference>
<accession>A0A6J7AW72</accession>
<feature type="region of interest" description="Disordered" evidence="1">
    <location>
        <begin position="1"/>
        <end position="58"/>
    </location>
</feature>
<evidence type="ECO:0000256" key="1">
    <source>
        <dbReference type="SAM" id="MobiDB-lite"/>
    </source>
</evidence>
<protein>
    <submittedName>
        <fullName evidence="2">Unannotated protein</fullName>
    </submittedName>
</protein>
<feature type="compositionally biased region" description="Low complexity" evidence="1">
    <location>
        <begin position="7"/>
        <end position="21"/>
    </location>
</feature>
<sequence length="58" mass="5931">MARSHHPAVAASARPATPATPNERKAARFTARGDASPDATSLIGPTRPAESVPLTPSL</sequence>
<dbReference type="AlphaFoldDB" id="A0A6J7AW72"/>